<feature type="chain" id="PRO_5016567548" evidence="1">
    <location>
        <begin position="25"/>
        <end position="251"/>
    </location>
</feature>
<feature type="domain" description="Ice-binding protein C-terminal" evidence="2">
    <location>
        <begin position="226"/>
        <end position="248"/>
    </location>
</feature>
<dbReference type="Proteomes" id="UP000262073">
    <property type="component" value="Chromosome"/>
</dbReference>
<dbReference type="KEGG" id="salm:D0Y50_15730"/>
<dbReference type="NCBIfam" id="TIGR02595">
    <property type="entry name" value="PEP_CTERM"/>
    <property type="match status" value="1"/>
</dbReference>
<evidence type="ECO:0000259" key="2">
    <source>
        <dbReference type="Pfam" id="PF07589"/>
    </source>
</evidence>
<dbReference type="AlphaFoldDB" id="A0A346NSQ2"/>
<reference evidence="3 4" key="1">
    <citation type="submission" date="2018-08" db="EMBL/GenBank/DDBJ databases">
        <title>Salinimonas sediminis sp. nov., a piezophilic bacterium isolated from a deep-sea sediment sample from the New Britain Trench.</title>
        <authorList>
            <person name="Cao J."/>
        </authorList>
    </citation>
    <scope>NUCLEOTIDE SEQUENCE [LARGE SCALE GENOMIC DNA]</scope>
    <source>
        <strain evidence="3 4">N102</strain>
    </source>
</reference>
<dbReference type="RefSeq" id="WP_117318814.1">
    <property type="nucleotide sequence ID" value="NZ_CP031769.1"/>
</dbReference>
<evidence type="ECO:0000313" key="3">
    <source>
        <dbReference type="EMBL" id="AXR08559.1"/>
    </source>
</evidence>
<feature type="signal peptide" evidence="1">
    <location>
        <begin position="1"/>
        <end position="24"/>
    </location>
</feature>
<dbReference type="Pfam" id="PF07589">
    <property type="entry name" value="PEP-CTERM"/>
    <property type="match status" value="1"/>
</dbReference>
<accession>A0A346NSQ2</accession>
<dbReference type="EMBL" id="CP031769">
    <property type="protein sequence ID" value="AXR08559.1"/>
    <property type="molecule type" value="Genomic_DNA"/>
</dbReference>
<keyword evidence="4" id="KW-1185">Reference proteome</keyword>
<dbReference type="NCBIfam" id="NF033554">
    <property type="entry name" value="floc_PepA"/>
    <property type="match status" value="1"/>
</dbReference>
<evidence type="ECO:0000313" key="4">
    <source>
        <dbReference type="Proteomes" id="UP000262073"/>
    </source>
</evidence>
<name>A0A346NSQ2_9ALTE</name>
<dbReference type="OrthoDB" id="5786648at2"/>
<evidence type="ECO:0000256" key="1">
    <source>
        <dbReference type="SAM" id="SignalP"/>
    </source>
</evidence>
<organism evidence="3 4">
    <name type="scientific">Salinimonas sediminis</name>
    <dbReference type="NCBI Taxonomy" id="2303538"/>
    <lineage>
        <taxon>Bacteria</taxon>
        <taxon>Pseudomonadati</taxon>
        <taxon>Pseudomonadota</taxon>
        <taxon>Gammaproteobacteria</taxon>
        <taxon>Alteromonadales</taxon>
        <taxon>Alteromonadaceae</taxon>
        <taxon>Alteromonas/Salinimonas group</taxon>
        <taxon>Salinimonas</taxon>
    </lineage>
</organism>
<keyword evidence="1" id="KW-0732">Signal</keyword>
<proteinExistence type="predicted"/>
<gene>
    <name evidence="3" type="primary">pepA</name>
    <name evidence="3" type="ORF">D0Y50_15730</name>
</gene>
<dbReference type="InterPro" id="IPR013424">
    <property type="entry name" value="Ice-binding_C"/>
</dbReference>
<protein>
    <submittedName>
        <fullName evidence="3">Flocculation-associated PEP-CTERM protein PepA</fullName>
    </submittedName>
</protein>
<sequence>MKTTSMIKSIALTVGLMASYSSHAGFMQYTVDESAAYPSGGTLESDKINGGYVETLVFDGAGNFTANAVATFGLFYDEGLVVRGSGLNQAYSLYATFTSTATVTPKADGFNFTGTEGEFKVFLDRNVDTTIDSVNTLNLLNTADDFFLGSSSTLGKNLGSYTVVGGVETTSFNFDFLDFSLTSDGEDFFVAPRPFATAININGDFDAFNPSGSQVTTGDVSAQFYDVPEPSTLAVLALGLLGLGAARRKAK</sequence>